<dbReference type="InterPro" id="IPR012292">
    <property type="entry name" value="Globin/Proto"/>
</dbReference>
<evidence type="ECO:0000256" key="6">
    <source>
        <dbReference type="ARBA" id="ARBA00023004"/>
    </source>
</evidence>
<dbReference type="EC" id="1.14.12.17" evidence="2"/>
<dbReference type="NCBIfam" id="NF009805">
    <property type="entry name" value="PRK13289.1"/>
    <property type="match status" value="1"/>
</dbReference>
<dbReference type="Gene3D" id="2.40.30.10">
    <property type="entry name" value="Translation factors"/>
    <property type="match status" value="1"/>
</dbReference>
<evidence type="ECO:0000256" key="7">
    <source>
        <dbReference type="ARBA" id="ARBA00023027"/>
    </source>
</evidence>
<reference evidence="12 13" key="1">
    <citation type="submission" date="2024-02" db="EMBL/GenBank/DDBJ databases">
        <title>De novo assembly and annotation of 12 fungi associated with fruit tree decline syndrome in Ontario, Canada.</title>
        <authorList>
            <person name="Sulman M."/>
            <person name="Ellouze W."/>
            <person name="Ilyukhin E."/>
        </authorList>
    </citation>
    <scope>NUCLEOTIDE SEQUENCE [LARGE SCALE GENOMIC DNA]</scope>
    <source>
        <strain evidence="12 13">M42-189</strain>
    </source>
</reference>
<dbReference type="PANTHER" id="PTHR43396:SF3">
    <property type="entry name" value="FLAVOHEMOPROTEIN"/>
    <property type="match status" value="1"/>
</dbReference>
<comment type="similarity">
    <text evidence="1">In the C-terminal section; belongs to the flavoprotein pyridine nucleotide cytochrome reductase family.</text>
</comment>
<dbReference type="Pfam" id="PF00042">
    <property type="entry name" value="Globin"/>
    <property type="match status" value="1"/>
</dbReference>
<feature type="domain" description="Globin" evidence="10">
    <location>
        <begin position="4"/>
        <end position="141"/>
    </location>
</feature>
<evidence type="ECO:0000313" key="12">
    <source>
        <dbReference type="EMBL" id="KAL1599010.1"/>
    </source>
</evidence>
<dbReference type="CDD" id="cd06184">
    <property type="entry name" value="flavohem_like_fad_nad_binding"/>
    <property type="match status" value="1"/>
</dbReference>
<dbReference type="EMBL" id="JAKJXO020000011">
    <property type="protein sequence ID" value="KAL1599010.1"/>
    <property type="molecule type" value="Genomic_DNA"/>
</dbReference>
<keyword evidence="7" id="KW-0520">NAD</keyword>
<dbReference type="InterPro" id="IPR017927">
    <property type="entry name" value="FAD-bd_FR_type"/>
</dbReference>
<dbReference type="PROSITE" id="PS01033">
    <property type="entry name" value="GLOBIN"/>
    <property type="match status" value="1"/>
</dbReference>
<keyword evidence="5" id="KW-0479">Metal-binding</keyword>
<dbReference type="Gene3D" id="1.10.490.10">
    <property type="entry name" value="Globins"/>
    <property type="match status" value="1"/>
</dbReference>
<evidence type="ECO:0000256" key="1">
    <source>
        <dbReference type="ARBA" id="ARBA00006401"/>
    </source>
</evidence>
<dbReference type="PANTHER" id="PTHR43396">
    <property type="entry name" value="FLAVOHEMOPROTEIN"/>
    <property type="match status" value="1"/>
</dbReference>
<keyword evidence="4" id="KW-0349">Heme</keyword>
<dbReference type="SUPFAM" id="SSF52343">
    <property type="entry name" value="Ferredoxin reductase-like, C-terminal NADP-linked domain"/>
    <property type="match status" value="1"/>
</dbReference>
<comment type="caution">
    <text evidence="12">The sequence shown here is derived from an EMBL/GenBank/DDBJ whole genome shotgun (WGS) entry which is preliminary data.</text>
</comment>
<evidence type="ECO:0000259" key="11">
    <source>
        <dbReference type="PROSITE" id="PS51384"/>
    </source>
</evidence>
<dbReference type="Pfam" id="PF00175">
    <property type="entry name" value="NAD_binding_1"/>
    <property type="match status" value="1"/>
</dbReference>
<keyword evidence="6" id="KW-0408">Iron</keyword>
<keyword evidence="13" id="KW-1185">Reference proteome</keyword>
<dbReference type="Proteomes" id="UP001521785">
    <property type="component" value="Unassembled WGS sequence"/>
</dbReference>
<dbReference type="InterPro" id="IPR009050">
    <property type="entry name" value="Globin-like_sf"/>
</dbReference>
<evidence type="ECO:0000256" key="4">
    <source>
        <dbReference type="ARBA" id="ARBA00022617"/>
    </source>
</evidence>
<evidence type="ECO:0000256" key="2">
    <source>
        <dbReference type="ARBA" id="ARBA00012229"/>
    </source>
</evidence>
<evidence type="ECO:0000313" key="13">
    <source>
        <dbReference type="Proteomes" id="UP001521785"/>
    </source>
</evidence>
<protein>
    <recommendedName>
        <fullName evidence="2">nitric oxide dioxygenase</fullName>
        <ecNumber evidence="2">1.14.12.17</ecNumber>
    </recommendedName>
</protein>
<accession>A0ABR3R3J3</accession>
<dbReference type="InterPro" id="IPR039261">
    <property type="entry name" value="FNR_nucleotide-bd"/>
</dbReference>
<organism evidence="12 13">
    <name type="scientific">Paraconiothyrium brasiliense</name>
    <dbReference type="NCBI Taxonomy" id="300254"/>
    <lineage>
        <taxon>Eukaryota</taxon>
        <taxon>Fungi</taxon>
        <taxon>Dikarya</taxon>
        <taxon>Ascomycota</taxon>
        <taxon>Pezizomycotina</taxon>
        <taxon>Dothideomycetes</taxon>
        <taxon>Pleosporomycetidae</taxon>
        <taxon>Pleosporales</taxon>
        <taxon>Massarineae</taxon>
        <taxon>Didymosphaeriaceae</taxon>
        <taxon>Paraconiothyrium</taxon>
    </lineage>
</organism>
<dbReference type="InterPro" id="IPR001433">
    <property type="entry name" value="OxRdtase_FAD/NAD-bd"/>
</dbReference>
<evidence type="ECO:0000259" key="10">
    <source>
        <dbReference type="PROSITE" id="PS01033"/>
    </source>
</evidence>
<evidence type="ECO:0000256" key="3">
    <source>
        <dbReference type="ARBA" id="ARBA00022575"/>
    </source>
</evidence>
<dbReference type="CDD" id="cd08922">
    <property type="entry name" value="FHb-globin"/>
    <property type="match status" value="1"/>
</dbReference>
<keyword evidence="3" id="KW-0216">Detoxification</keyword>
<evidence type="ECO:0000256" key="5">
    <source>
        <dbReference type="ARBA" id="ARBA00022723"/>
    </source>
</evidence>
<dbReference type="PROSITE" id="PS51384">
    <property type="entry name" value="FAD_FR"/>
    <property type="match status" value="1"/>
</dbReference>
<dbReference type="InterPro" id="IPR000971">
    <property type="entry name" value="Globin"/>
</dbReference>
<dbReference type="InterPro" id="IPR017938">
    <property type="entry name" value="Riboflavin_synthase-like_b-brl"/>
</dbReference>
<dbReference type="SUPFAM" id="SSF63380">
    <property type="entry name" value="Riboflavin synthase domain-like"/>
    <property type="match status" value="1"/>
</dbReference>
<feature type="domain" description="FAD-binding FR-type" evidence="11">
    <location>
        <begin position="151"/>
        <end position="271"/>
    </location>
</feature>
<evidence type="ECO:0000256" key="9">
    <source>
        <dbReference type="ARBA" id="ARBA00049433"/>
    </source>
</evidence>
<sequence>MAAALTPEQTAIIKSTVPVLAQYGEIITTKFYHDMISANPALKNIFNNTHQATGHQARALAGSLYAYAANIDDLGKLSPAVELICHKHASLGVKAEHYNIVGEFLIKTMKSVLGDAATDEILDAWGAAYWQLANMMIQKEAQMYAETSYWPEWQDFRIARKEKESEEITSFYFEPVNKDLKLPIFKPGQYISVNLFVDELDGGVWQARQYSLSDAPAKPYLRISVKRESGIEIGEPRHMARPGYLSNILHEKKNVGDVVKLSHPFGDFFFEEKDIEKDTPVVFISAGVGLTCLTSILNTLVGEGSSRPITWVQGSRDSKARAFKAHVDGLAASNRNIHKLYFSSSPAEGEVEGQDYDIKGRIDLDRVGKEYLFTDNKKTQYFTCGPTQFMLDVEAKLKSFGVDSDRVHMELFGTGGVPRV</sequence>
<proteinExistence type="inferred from homology"/>
<comment type="catalytic activity">
    <reaction evidence="8">
        <text>2 nitric oxide + NADH + 2 O2 = 2 nitrate + NAD(+) + H(+)</text>
        <dbReference type="Rhea" id="RHEA:19469"/>
        <dbReference type="ChEBI" id="CHEBI:15378"/>
        <dbReference type="ChEBI" id="CHEBI:15379"/>
        <dbReference type="ChEBI" id="CHEBI:16480"/>
        <dbReference type="ChEBI" id="CHEBI:17632"/>
        <dbReference type="ChEBI" id="CHEBI:57540"/>
        <dbReference type="ChEBI" id="CHEBI:57945"/>
        <dbReference type="EC" id="1.14.12.17"/>
    </reaction>
</comment>
<dbReference type="Gene3D" id="3.40.50.80">
    <property type="entry name" value="Nucleotide-binding domain of ferredoxin-NADP reductase (FNR) module"/>
    <property type="match status" value="1"/>
</dbReference>
<name>A0ABR3R3J3_9PLEO</name>
<gene>
    <name evidence="12" type="ORF">SLS60_008156</name>
</gene>
<comment type="catalytic activity">
    <reaction evidence="9">
        <text>2 nitric oxide + NADPH + 2 O2 = 2 nitrate + NADP(+) + H(+)</text>
        <dbReference type="Rhea" id="RHEA:19465"/>
        <dbReference type="ChEBI" id="CHEBI:15378"/>
        <dbReference type="ChEBI" id="CHEBI:15379"/>
        <dbReference type="ChEBI" id="CHEBI:16480"/>
        <dbReference type="ChEBI" id="CHEBI:17632"/>
        <dbReference type="ChEBI" id="CHEBI:57783"/>
        <dbReference type="ChEBI" id="CHEBI:58349"/>
        <dbReference type="EC" id="1.14.12.17"/>
    </reaction>
</comment>
<evidence type="ECO:0000256" key="8">
    <source>
        <dbReference type="ARBA" id="ARBA00048649"/>
    </source>
</evidence>
<dbReference type="SUPFAM" id="SSF46458">
    <property type="entry name" value="Globin-like"/>
    <property type="match status" value="1"/>
</dbReference>